<dbReference type="GO" id="GO:0140359">
    <property type="term" value="F:ABC-type transporter activity"/>
    <property type="evidence" value="ECO:0007669"/>
    <property type="project" value="InterPro"/>
</dbReference>
<dbReference type="EMBL" id="AYZQ01000002">
    <property type="protein sequence ID" value="KRM72091.1"/>
    <property type="molecule type" value="Genomic_DNA"/>
</dbReference>
<evidence type="ECO:0000313" key="2">
    <source>
        <dbReference type="EMBL" id="KRM72091.1"/>
    </source>
</evidence>
<dbReference type="STRING" id="1423727.FC34_GL001075"/>
<comment type="caution">
    <text evidence="2">The sequence shown here is derived from an EMBL/GenBank/DDBJ whole genome shotgun (WGS) entry which is preliminary data.</text>
</comment>
<dbReference type="PANTHER" id="PTHR37305:SF1">
    <property type="entry name" value="MEMBRANE PROTEIN"/>
    <property type="match status" value="1"/>
</dbReference>
<feature type="transmembrane region" description="Helical" evidence="1">
    <location>
        <begin position="230"/>
        <end position="248"/>
    </location>
</feature>
<dbReference type="GO" id="GO:0005886">
    <property type="term" value="C:plasma membrane"/>
    <property type="evidence" value="ECO:0007669"/>
    <property type="project" value="UniProtKB-SubCell"/>
</dbReference>
<sequence length="254" mass="28912">MKQEIYKLVKRPTLTYFWGFLLVFQIAAAVYVSHNPQVVNPQKAFLGNFFVPAMIAFFMISLCSTTLSTEIQSGTLKSLLYRKYSVYQVLISKWLSLLIYTITLYVAGMIISLVLHWMMFQKTIPLSVQLPGGHSFLQVWALTSLGSFLSLIFLLTFVLLIGTLFTSSTAALVAGIATYFITSIFNQLLFQFIIQHDWLKWTPFNMMNIGDQIMTPSMSEVTHLSLFEMSAGYLVYAVLFLGAGLIIFRRRNTR</sequence>
<proteinExistence type="predicted"/>
<feature type="transmembrane region" description="Helical" evidence="1">
    <location>
        <begin position="44"/>
        <end position="67"/>
    </location>
</feature>
<keyword evidence="1" id="KW-0812">Transmembrane</keyword>
<gene>
    <name evidence="2" type="ORF">FC34_GL001075</name>
</gene>
<keyword evidence="3" id="KW-1185">Reference proteome</keyword>
<protein>
    <submittedName>
        <fullName evidence="2">Multi-copper enzyme maturation ABC transporter permease</fullName>
    </submittedName>
</protein>
<keyword evidence="1" id="KW-1133">Transmembrane helix</keyword>
<dbReference type="AlphaFoldDB" id="A0A0R2B6L8"/>
<dbReference type="PANTHER" id="PTHR37305">
    <property type="entry name" value="INTEGRAL MEMBRANE PROTEIN-RELATED"/>
    <property type="match status" value="1"/>
</dbReference>
<evidence type="ECO:0000256" key="1">
    <source>
        <dbReference type="SAM" id="Phobius"/>
    </source>
</evidence>
<organism evidence="2 3">
    <name type="scientific">Lacticaseibacillus brantae DSM 23927</name>
    <dbReference type="NCBI Taxonomy" id="1423727"/>
    <lineage>
        <taxon>Bacteria</taxon>
        <taxon>Bacillati</taxon>
        <taxon>Bacillota</taxon>
        <taxon>Bacilli</taxon>
        <taxon>Lactobacillales</taxon>
        <taxon>Lactobacillaceae</taxon>
        <taxon>Lacticaseibacillus</taxon>
    </lineage>
</organism>
<reference evidence="2 3" key="1">
    <citation type="journal article" date="2015" name="Genome Announc.">
        <title>Expanding the biotechnology potential of lactobacilli through comparative genomics of 213 strains and associated genera.</title>
        <authorList>
            <person name="Sun Z."/>
            <person name="Harris H.M."/>
            <person name="McCann A."/>
            <person name="Guo C."/>
            <person name="Argimon S."/>
            <person name="Zhang W."/>
            <person name="Yang X."/>
            <person name="Jeffery I.B."/>
            <person name="Cooney J.C."/>
            <person name="Kagawa T.F."/>
            <person name="Liu W."/>
            <person name="Song Y."/>
            <person name="Salvetti E."/>
            <person name="Wrobel A."/>
            <person name="Rasinkangas P."/>
            <person name="Parkhill J."/>
            <person name="Rea M.C."/>
            <person name="O'Sullivan O."/>
            <person name="Ritari J."/>
            <person name="Douillard F.P."/>
            <person name="Paul Ross R."/>
            <person name="Yang R."/>
            <person name="Briner A.E."/>
            <person name="Felis G.E."/>
            <person name="de Vos W.M."/>
            <person name="Barrangou R."/>
            <person name="Klaenhammer T.R."/>
            <person name="Caufield P.W."/>
            <person name="Cui Y."/>
            <person name="Zhang H."/>
            <person name="O'Toole P.W."/>
        </authorList>
    </citation>
    <scope>NUCLEOTIDE SEQUENCE [LARGE SCALE GENOMIC DNA]</scope>
    <source>
        <strain evidence="2 3">DSM 23927</strain>
    </source>
</reference>
<name>A0A0R2B6L8_9LACO</name>
<feature type="transmembrane region" description="Helical" evidence="1">
    <location>
        <begin position="12"/>
        <end position="32"/>
    </location>
</feature>
<dbReference type="Proteomes" id="UP000051672">
    <property type="component" value="Unassembled WGS sequence"/>
</dbReference>
<accession>A0A0R2B6L8</accession>
<dbReference type="PATRIC" id="fig|1423727.3.peg.1088"/>
<feature type="transmembrane region" description="Helical" evidence="1">
    <location>
        <begin position="97"/>
        <end position="119"/>
    </location>
</feature>
<feature type="transmembrane region" description="Helical" evidence="1">
    <location>
        <begin position="139"/>
        <end position="165"/>
    </location>
</feature>
<evidence type="ECO:0000313" key="3">
    <source>
        <dbReference type="Proteomes" id="UP000051672"/>
    </source>
</evidence>
<feature type="transmembrane region" description="Helical" evidence="1">
    <location>
        <begin position="172"/>
        <end position="194"/>
    </location>
</feature>
<keyword evidence="1" id="KW-0472">Membrane</keyword>